<dbReference type="InterPro" id="IPR029047">
    <property type="entry name" value="HSP70_peptide-bd_sf"/>
</dbReference>
<keyword evidence="2" id="KW-0067">ATP-binding</keyword>
<sequence>MAALRGTCESGTISNIQNAQTYFEGREIKLPVHANVLKPTSYHDHYPRHPLPANPPSVPNMAVPTAPFVERSTYDAHFPAYNVRPQTAPARQPVLADGCRDPYPNSTSYQRHYPGHPGSSRPGTPSAMPQMNIPEDVHLRVADLTFTTTHNNTYVPHPMGLGPTASQNPPDRRPKTATQDPNWRTTYQISHPPVPLPGKQRGPSWPAEERANFPLDDATTYGHYHTGKGNALPAVDDAGNDFQGWKLPHPRPSLGVEYLGDNFYCLIPKHVPVPYTARKIFTTTHDNQHTCCILIIAGDSAKASANSLIGQFDLVGIPPAPHDVPQIEVTFHLRSSTSCDLLTVEARDLDTGRHKEWVRNGGGVVVR</sequence>
<name>A0AAE0C8F3_9CHLO</name>
<dbReference type="GO" id="GO:0005524">
    <property type="term" value="F:ATP binding"/>
    <property type="evidence" value="ECO:0007669"/>
    <property type="project" value="UniProtKB-KW"/>
</dbReference>
<evidence type="ECO:0000313" key="5">
    <source>
        <dbReference type="Proteomes" id="UP001190700"/>
    </source>
</evidence>
<gene>
    <name evidence="4" type="ORF">CYMTET_41356</name>
</gene>
<proteinExistence type="predicted"/>
<evidence type="ECO:0000313" key="4">
    <source>
        <dbReference type="EMBL" id="KAK3249207.1"/>
    </source>
</evidence>
<dbReference type="Gene3D" id="2.60.34.10">
    <property type="entry name" value="Substrate Binding Domain Of DNAk, Chain A, domain 1"/>
    <property type="match status" value="1"/>
</dbReference>
<evidence type="ECO:0000256" key="1">
    <source>
        <dbReference type="ARBA" id="ARBA00022741"/>
    </source>
</evidence>
<dbReference type="AlphaFoldDB" id="A0AAE0C8F3"/>
<feature type="region of interest" description="Disordered" evidence="3">
    <location>
        <begin position="150"/>
        <end position="210"/>
    </location>
</feature>
<dbReference type="GO" id="GO:0140662">
    <property type="term" value="F:ATP-dependent protein folding chaperone"/>
    <property type="evidence" value="ECO:0007669"/>
    <property type="project" value="InterPro"/>
</dbReference>
<comment type="caution">
    <text evidence="4">The sequence shown here is derived from an EMBL/GenBank/DDBJ whole genome shotgun (WGS) entry which is preliminary data.</text>
</comment>
<evidence type="ECO:0000256" key="2">
    <source>
        <dbReference type="ARBA" id="ARBA00022840"/>
    </source>
</evidence>
<reference evidence="4 5" key="1">
    <citation type="journal article" date="2015" name="Genome Biol. Evol.">
        <title>Comparative Genomics of a Bacterivorous Green Alga Reveals Evolutionary Causalities and Consequences of Phago-Mixotrophic Mode of Nutrition.</title>
        <authorList>
            <person name="Burns J.A."/>
            <person name="Paasch A."/>
            <person name="Narechania A."/>
            <person name="Kim E."/>
        </authorList>
    </citation>
    <scope>NUCLEOTIDE SEQUENCE [LARGE SCALE GENOMIC DNA]</scope>
    <source>
        <strain evidence="4 5">PLY_AMNH</strain>
    </source>
</reference>
<dbReference type="Proteomes" id="UP001190700">
    <property type="component" value="Unassembled WGS sequence"/>
</dbReference>
<protein>
    <submittedName>
        <fullName evidence="4">Uncharacterized protein</fullName>
    </submittedName>
</protein>
<dbReference type="InterPro" id="IPR013126">
    <property type="entry name" value="Hsp_70_fam"/>
</dbReference>
<dbReference type="SUPFAM" id="SSF100920">
    <property type="entry name" value="Heat shock protein 70kD (HSP70), peptide-binding domain"/>
    <property type="match status" value="1"/>
</dbReference>
<feature type="compositionally biased region" description="Polar residues" evidence="3">
    <location>
        <begin position="176"/>
        <end position="189"/>
    </location>
</feature>
<dbReference type="Pfam" id="PF00012">
    <property type="entry name" value="HSP70"/>
    <property type="match status" value="1"/>
</dbReference>
<dbReference type="EMBL" id="LGRX02027536">
    <property type="protein sequence ID" value="KAK3249207.1"/>
    <property type="molecule type" value="Genomic_DNA"/>
</dbReference>
<feature type="region of interest" description="Disordered" evidence="3">
    <location>
        <begin position="107"/>
        <end position="131"/>
    </location>
</feature>
<evidence type="ECO:0000256" key="3">
    <source>
        <dbReference type="SAM" id="MobiDB-lite"/>
    </source>
</evidence>
<keyword evidence="1" id="KW-0547">Nucleotide-binding</keyword>
<dbReference type="PANTHER" id="PTHR19375">
    <property type="entry name" value="HEAT SHOCK PROTEIN 70KDA"/>
    <property type="match status" value="1"/>
</dbReference>
<keyword evidence="5" id="KW-1185">Reference proteome</keyword>
<accession>A0AAE0C8F3</accession>
<organism evidence="4 5">
    <name type="scientific">Cymbomonas tetramitiformis</name>
    <dbReference type="NCBI Taxonomy" id="36881"/>
    <lineage>
        <taxon>Eukaryota</taxon>
        <taxon>Viridiplantae</taxon>
        <taxon>Chlorophyta</taxon>
        <taxon>Pyramimonadophyceae</taxon>
        <taxon>Pyramimonadales</taxon>
        <taxon>Pyramimonadaceae</taxon>
        <taxon>Cymbomonas</taxon>
    </lineage>
</organism>